<keyword evidence="5" id="KW-0862">Zinc</keyword>
<dbReference type="GO" id="GO:0005524">
    <property type="term" value="F:ATP binding"/>
    <property type="evidence" value="ECO:0007669"/>
    <property type="project" value="UniProtKB-KW"/>
</dbReference>
<evidence type="ECO:0000256" key="9">
    <source>
        <dbReference type="ARBA" id="ARBA00039149"/>
    </source>
</evidence>
<dbReference type="GO" id="GO:0016874">
    <property type="term" value="F:ligase activity"/>
    <property type="evidence" value="ECO:0007669"/>
    <property type="project" value="UniProtKB-KW"/>
</dbReference>
<keyword evidence="3" id="KW-0479">Metal-binding</keyword>
<dbReference type="InterPro" id="IPR018317">
    <property type="entry name" value="QueC"/>
</dbReference>
<comment type="catalytic activity">
    <reaction evidence="10">
        <text>7-carboxy-7-carbaguanine + NH4(+) + 2 ATP = 7-cyano-7-carbaguanine + 2 AMP + 2 diphosphate + 2 H(+)</text>
        <dbReference type="Rhea" id="RHEA:27982"/>
        <dbReference type="ChEBI" id="CHEBI:15378"/>
        <dbReference type="ChEBI" id="CHEBI:28938"/>
        <dbReference type="ChEBI" id="CHEBI:30616"/>
        <dbReference type="ChEBI" id="CHEBI:33019"/>
        <dbReference type="ChEBI" id="CHEBI:45075"/>
        <dbReference type="ChEBI" id="CHEBI:61036"/>
        <dbReference type="ChEBI" id="CHEBI:456215"/>
        <dbReference type="EC" id="6.3.4.20"/>
    </reaction>
</comment>
<name>A0A075MUL1_9ARCH</name>
<evidence type="ECO:0000256" key="5">
    <source>
        <dbReference type="ARBA" id="ARBA00022833"/>
    </source>
</evidence>
<evidence type="ECO:0000256" key="2">
    <source>
        <dbReference type="ARBA" id="ARBA00022598"/>
    </source>
</evidence>
<dbReference type="CDD" id="cd01995">
    <property type="entry name" value="QueC-like"/>
    <property type="match status" value="1"/>
</dbReference>
<dbReference type="RefSeq" id="WP_148701313.1">
    <property type="nucleotide sequence ID" value="NZ_CP007174.1"/>
</dbReference>
<dbReference type="eggNOG" id="arCOG00039">
    <property type="taxonomic scope" value="Archaea"/>
</dbReference>
<sequence length="234" mass="25643">MPRQAAAVCIVSGGLDSVCYAATLARDYDIYMITFAYGQRARREIDAARYFARVLKAKEHRIVDISFMKGLYGKSNALTDGRQELSKDFSQSLVVPIRNAIFIAIAGAWAMSINARAVAYGAHSGDVPHYADCRPEFAKAMAEALNIADIDSIRSGQRQQIEIASPAVQGLSKSELLKAGRATLGDSLFRTWSCYSNGVRRAGKYVHCGACESCISRKKAFTDAQIHDRTRYAA</sequence>
<keyword evidence="2" id="KW-0436">Ligase</keyword>
<comment type="similarity">
    <text evidence="8">Belongs to the QueC family.</text>
</comment>
<dbReference type="PANTHER" id="PTHR42914">
    <property type="entry name" value="7-CYANO-7-DEAZAGUANINE SYNTHASE"/>
    <property type="match status" value="1"/>
</dbReference>
<dbReference type="PANTHER" id="PTHR42914:SF1">
    <property type="entry name" value="7-CYANO-7-DEAZAGUANINE SYNTHASE"/>
    <property type="match status" value="1"/>
</dbReference>
<dbReference type="GeneID" id="41598451"/>
<evidence type="ECO:0000256" key="6">
    <source>
        <dbReference type="ARBA" id="ARBA00022840"/>
    </source>
</evidence>
<dbReference type="PIRSF" id="PIRSF006293">
    <property type="entry name" value="ExsB"/>
    <property type="match status" value="1"/>
</dbReference>
<dbReference type="HOGENOM" id="CLU_081854_1_0_2"/>
<gene>
    <name evidence="11" type="ORF">NTE_02762</name>
</gene>
<dbReference type="Gene3D" id="3.40.50.620">
    <property type="entry name" value="HUPs"/>
    <property type="match status" value="1"/>
</dbReference>
<protein>
    <recommendedName>
        <fullName evidence="9">7-cyano-7-deazaguanine synthase</fullName>
        <ecNumber evidence="9">6.3.4.20</ecNumber>
    </recommendedName>
</protein>
<evidence type="ECO:0000256" key="8">
    <source>
        <dbReference type="ARBA" id="ARBA00037993"/>
    </source>
</evidence>
<dbReference type="Proteomes" id="UP000028194">
    <property type="component" value="Chromosome"/>
</dbReference>
<keyword evidence="4" id="KW-0547">Nucleotide-binding</keyword>
<evidence type="ECO:0000256" key="1">
    <source>
        <dbReference type="ARBA" id="ARBA00005061"/>
    </source>
</evidence>
<dbReference type="OrthoDB" id="6532at2157"/>
<organism evidence="11 12">
    <name type="scientific">Candidatus Nitrososphaera evergladensis SR1</name>
    <dbReference type="NCBI Taxonomy" id="1459636"/>
    <lineage>
        <taxon>Archaea</taxon>
        <taxon>Nitrososphaerota</taxon>
        <taxon>Nitrososphaeria</taxon>
        <taxon>Nitrososphaerales</taxon>
        <taxon>Nitrososphaeraceae</taxon>
        <taxon>Nitrososphaera</taxon>
    </lineage>
</organism>
<dbReference type="InterPro" id="IPR014729">
    <property type="entry name" value="Rossmann-like_a/b/a_fold"/>
</dbReference>
<dbReference type="EMBL" id="CP007174">
    <property type="protein sequence ID" value="AIF84803.1"/>
    <property type="molecule type" value="Genomic_DNA"/>
</dbReference>
<dbReference type="STRING" id="1459636.NTE_02762"/>
<comment type="function">
    <text evidence="7">Catalyzes the ATP-dependent conversion of 7-carboxy-7-deazaguanine (CDG) to 7-cyano-7-deazaguanine (preQ(0)).</text>
</comment>
<evidence type="ECO:0000313" key="11">
    <source>
        <dbReference type="EMBL" id="AIF84803.1"/>
    </source>
</evidence>
<evidence type="ECO:0000256" key="3">
    <source>
        <dbReference type="ARBA" id="ARBA00022723"/>
    </source>
</evidence>
<dbReference type="GO" id="GO:0046872">
    <property type="term" value="F:metal ion binding"/>
    <property type="evidence" value="ECO:0007669"/>
    <property type="project" value="UniProtKB-KW"/>
</dbReference>
<dbReference type="AlphaFoldDB" id="A0A075MUL1"/>
<dbReference type="KEGG" id="nev:NTE_02762"/>
<evidence type="ECO:0000313" key="12">
    <source>
        <dbReference type="Proteomes" id="UP000028194"/>
    </source>
</evidence>
<reference evidence="11 12" key="1">
    <citation type="journal article" date="2014" name="PLoS ONE">
        <title>Genome Sequence of Candidatus Nitrososphaera evergladensis from Group I.1b Enriched from Everglades Soil Reveals Novel Genomic Features of the Ammonia-Oxidizing Archaea.</title>
        <authorList>
            <person name="Zhalnina K.V."/>
            <person name="Dias R."/>
            <person name="Leonard M.T."/>
            <person name="Dorr de Quadros P."/>
            <person name="Camargo F.A."/>
            <person name="Drew J.C."/>
            <person name="Farmerie W.G."/>
            <person name="Daroub S.H."/>
            <person name="Triplett E.W."/>
        </authorList>
    </citation>
    <scope>NUCLEOTIDE SEQUENCE [LARGE SCALE GENOMIC DNA]</scope>
    <source>
        <strain evidence="11 12">SR1</strain>
    </source>
</reference>
<proteinExistence type="inferred from homology"/>
<keyword evidence="12" id="KW-1185">Reference proteome</keyword>
<accession>A0A075MUL1</accession>
<evidence type="ECO:0000256" key="4">
    <source>
        <dbReference type="ARBA" id="ARBA00022741"/>
    </source>
</evidence>
<evidence type="ECO:0000256" key="7">
    <source>
        <dbReference type="ARBA" id="ARBA00037768"/>
    </source>
</evidence>
<dbReference type="Pfam" id="PF06508">
    <property type="entry name" value="QueC"/>
    <property type="match status" value="1"/>
</dbReference>
<evidence type="ECO:0000256" key="10">
    <source>
        <dbReference type="ARBA" id="ARBA00047890"/>
    </source>
</evidence>
<keyword evidence="6" id="KW-0067">ATP-binding</keyword>
<dbReference type="EC" id="6.3.4.20" evidence="9"/>
<dbReference type="SUPFAM" id="SSF52402">
    <property type="entry name" value="Adenine nucleotide alpha hydrolases-like"/>
    <property type="match status" value="1"/>
</dbReference>
<comment type="pathway">
    <text evidence="1">Purine metabolism; 7-cyano-7-deazaguanine biosynthesis.</text>
</comment>